<dbReference type="CDD" id="cd16917">
    <property type="entry name" value="HATPase_UhpB-NarQ-NarX-like"/>
    <property type="match status" value="1"/>
</dbReference>
<feature type="domain" description="Signal transduction histidine kinase subgroup 3 dimerisation and phosphoacceptor" evidence="11">
    <location>
        <begin position="228"/>
        <end position="289"/>
    </location>
</feature>
<dbReference type="Gene3D" id="1.20.5.1930">
    <property type="match status" value="1"/>
</dbReference>
<dbReference type="PANTHER" id="PTHR24421:SF10">
    <property type="entry name" value="NITRATE_NITRITE SENSOR PROTEIN NARQ"/>
    <property type="match status" value="1"/>
</dbReference>
<evidence type="ECO:0000256" key="7">
    <source>
        <dbReference type="ARBA" id="ARBA00022840"/>
    </source>
</evidence>
<keyword evidence="6" id="KW-0418">Kinase</keyword>
<dbReference type="SUPFAM" id="SSF55874">
    <property type="entry name" value="ATPase domain of HSP90 chaperone/DNA topoisomerase II/histidine kinase"/>
    <property type="match status" value="1"/>
</dbReference>
<gene>
    <name evidence="12" type="ORF">DWW89_06920</name>
</gene>
<evidence type="ECO:0000256" key="4">
    <source>
        <dbReference type="ARBA" id="ARBA00022679"/>
    </source>
</evidence>
<comment type="caution">
    <text evidence="12">The sequence shown here is derived from an EMBL/GenBank/DDBJ whole genome shotgun (WGS) entry which is preliminary data.</text>
</comment>
<dbReference type="GO" id="GO:0005524">
    <property type="term" value="F:ATP binding"/>
    <property type="evidence" value="ECO:0007669"/>
    <property type="project" value="UniProtKB-KW"/>
</dbReference>
<keyword evidence="9" id="KW-0812">Transmembrane</keyword>
<feature type="transmembrane region" description="Helical" evidence="9">
    <location>
        <begin position="124"/>
        <end position="145"/>
    </location>
</feature>
<dbReference type="InterPro" id="IPR050482">
    <property type="entry name" value="Sensor_HK_TwoCompSys"/>
</dbReference>
<dbReference type="Proteomes" id="UP000283765">
    <property type="component" value="Unassembled WGS sequence"/>
</dbReference>
<evidence type="ECO:0000256" key="3">
    <source>
        <dbReference type="ARBA" id="ARBA00022553"/>
    </source>
</evidence>
<dbReference type="Pfam" id="PF02518">
    <property type="entry name" value="HATPase_c"/>
    <property type="match status" value="1"/>
</dbReference>
<dbReference type="Pfam" id="PF07730">
    <property type="entry name" value="HisKA_3"/>
    <property type="match status" value="1"/>
</dbReference>
<dbReference type="InterPro" id="IPR003594">
    <property type="entry name" value="HATPase_dom"/>
</dbReference>
<keyword evidence="8" id="KW-0902">Two-component regulatory system</keyword>
<feature type="transmembrane region" description="Helical" evidence="9">
    <location>
        <begin position="23"/>
        <end position="42"/>
    </location>
</feature>
<protein>
    <recommendedName>
        <fullName evidence="2">histidine kinase</fullName>
        <ecNumber evidence="2">2.7.13.3</ecNumber>
    </recommendedName>
</protein>
<name>A0A412RPL0_9FIRM</name>
<evidence type="ECO:0000313" key="12">
    <source>
        <dbReference type="EMBL" id="RGU25691.1"/>
    </source>
</evidence>
<keyword evidence="9" id="KW-1133">Transmembrane helix</keyword>
<dbReference type="EMBL" id="QRXR01000009">
    <property type="protein sequence ID" value="RGU25691.1"/>
    <property type="molecule type" value="Genomic_DNA"/>
</dbReference>
<keyword evidence="7" id="KW-0067">ATP-binding</keyword>
<dbReference type="AlphaFoldDB" id="A0A412RPL0"/>
<feature type="transmembrane region" description="Helical" evidence="9">
    <location>
        <begin position="49"/>
        <end position="68"/>
    </location>
</feature>
<dbReference type="PANTHER" id="PTHR24421">
    <property type="entry name" value="NITRATE/NITRITE SENSOR PROTEIN NARX-RELATED"/>
    <property type="match status" value="1"/>
</dbReference>
<proteinExistence type="predicted"/>
<sequence length="417" mass="47158">MTFVIVTFDGICCKLILRKWRLLMYKICSQFLIVLSCVMLMVVSLQVDYVMIACILTGIIVCTFIDMQDVPQMSPANKSKTADRALDLILAVYILSGVFFAPSFFMLPYAAMVFRKRKYTVSRMAAAVVGIAVFVDCILRIKHIAPGFGRYLWLTKLQDTILNDILEVVLLMAFAIMLSYFTELLLGYQMKLHSMRDASMEHDMLMEQMNHQLIEKQNAQIYNATLKERNRIAREIHDNVGHMITRSILQVGAIGVINTDEKLKAPIADLKSTLDTAMDSMRKSVHDLYDESVDLRQALAKLKPTDSAFAFSLEYDCEDDVQRDVKYAFIAIAKEAVNNAVKHSNGDEIRIIVREHPAFYQLEIMDNGTSADERRISGETGDGIGIKNIKERVAVIGGTMRIKADDGFVIFVTLMKK</sequence>
<evidence type="ECO:0000259" key="10">
    <source>
        <dbReference type="Pfam" id="PF02518"/>
    </source>
</evidence>
<accession>A0A412RPL0</accession>
<evidence type="ECO:0000256" key="2">
    <source>
        <dbReference type="ARBA" id="ARBA00012438"/>
    </source>
</evidence>
<keyword evidence="9" id="KW-0472">Membrane</keyword>
<feature type="transmembrane region" description="Helical" evidence="9">
    <location>
        <begin position="88"/>
        <end position="112"/>
    </location>
</feature>
<keyword evidence="3" id="KW-0597">Phosphoprotein</keyword>
<evidence type="ECO:0000256" key="6">
    <source>
        <dbReference type="ARBA" id="ARBA00022777"/>
    </source>
</evidence>
<keyword evidence="4" id="KW-0808">Transferase</keyword>
<evidence type="ECO:0000259" key="11">
    <source>
        <dbReference type="Pfam" id="PF07730"/>
    </source>
</evidence>
<keyword evidence="5" id="KW-0547">Nucleotide-binding</keyword>
<dbReference type="InterPro" id="IPR036890">
    <property type="entry name" value="HATPase_C_sf"/>
</dbReference>
<evidence type="ECO:0000313" key="13">
    <source>
        <dbReference type="Proteomes" id="UP000283765"/>
    </source>
</evidence>
<evidence type="ECO:0000256" key="8">
    <source>
        <dbReference type="ARBA" id="ARBA00023012"/>
    </source>
</evidence>
<dbReference type="GO" id="GO:0016020">
    <property type="term" value="C:membrane"/>
    <property type="evidence" value="ECO:0007669"/>
    <property type="project" value="InterPro"/>
</dbReference>
<dbReference type="Gene3D" id="3.30.565.10">
    <property type="entry name" value="Histidine kinase-like ATPase, C-terminal domain"/>
    <property type="match status" value="1"/>
</dbReference>
<comment type="catalytic activity">
    <reaction evidence="1">
        <text>ATP + protein L-histidine = ADP + protein N-phospho-L-histidine.</text>
        <dbReference type="EC" id="2.7.13.3"/>
    </reaction>
</comment>
<dbReference type="GO" id="GO:0046983">
    <property type="term" value="F:protein dimerization activity"/>
    <property type="evidence" value="ECO:0007669"/>
    <property type="project" value="InterPro"/>
</dbReference>
<evidence type="ECO:0000256" key="1">
    <source>
        <dbReference type="ARBA" id="ARBA00000085"/>
    </source>
</evidence>
<evidence type="ECO:0000256" key="5">
    <source>
        <dbReference type="ARBA" id="ARBA00022741"/>
    </source>
</evidence>
<dbReference type="InterPro" id="IPR011712">
    <property type="entry name" value="Sig_transdc_His_kin_sub3_dim/P"/>
</dbReference>
<feature type="domain" description="Histidine kinase/HSP90-like ATPase" evidence="10">
    <location>
        <begin position="332"/>
        <end position="414"/>
    </location>
</feature>
<evidence type="ECO:0000256" key="9">
    <source>
        <dbReference type="SAM" id="Phobius"/>
    </source>
</evidence>
<dbReference type="GO" id="GO:0000155">
    <property type="term" value="F:phosphorelay sensor kinase activity"/>
    <property type="evidence" value="ECO:0007669"/>
    <property type="project" value="InterPro"/>
</dbReference>
<dbReference type="EC" id="2.7.13.3" evidence="2"/>
<organism evidence="12 13">
    <name type="scientific">Agathobacter rectalis</name>
    <dbReference type="NCBI Taxonomy" id="39491"/>
    <lineage>
        <taxon>Bacteria</taxon>
        <taxon>Bacillati</taxon>
        <taxon>Bacillota</taxon>
        <taxon>Clostridia</taxon>
        <taxon>Lachnospirales</taxon>
        <taxon>Lachnospiraceae</taxon>
        <taxon>Agathobacter</taxon>
    </lineage>
</organism>
<reference evidence="12 13" key="1">
    <citation type="submission" date="2018-08" db="EMBL/GenBank/DDBJ databases">
        <title>A genome reference for cultivated species of the human gut microbiota.</title>
        <authorList>
            <person name="Zou Y."/>
            <person name="Xue W."/>
            <person name="Luo G."/>
        </authorList>
    </citation>
    <scope>NUCLEOTIDE SEQUENCE [LARGE SCALE GENOMIC DNA]</scope>
    <source>
        <strain evidence="12 13">AF17-27</strain>
    </source>
</reference>
<feature type="transmembrane region" description="Helical" evidence="9">
    <location>
        <begin position="165"/>
        <end position="186"/>
    </location>
</feature>